<dbReference type="Proteomes" id="UP000323011">
    <property type="component" value="Unassembled WGS sequence"/>
</dbReference>
<name>A0A5A8DT64_CAFRO</name>
<keyword evidence="14" id="KW-1185">Reference proteome</keyword>
<evidence type="ECO:0000256" key="1">
    <source>
        <dbReference type="ARBA" id="ARBA00004477"/>
    </source>
</evidence>
<evidence type="ECO:0000313" key="12">
    <source>
        <dbReference type="EMBL" id="KAA0147375.1"/>
    </source>
</evidence>
<keyword evidence="9" id="KW-0472">Membrane</keyword>
<keyword evidence="5" id="KW-0808">Transferase</keyword>
<dbReference type="UniPathway" id="UPA00196"/>
<dbReference type="Pfam" id="PF01663">
    <property type="entry name" value="Phosphodiest"/>
    <property type="match status" value="1"/>
</dbReference>
<evidence type="ECO:0000256" key="5">
    <source>
        <dbReference type="ARBA" id="ARBA00022679"/>
    </source>
</evidence>
<dbReference type="Gene3D" id="3.40.720.10">
    <property type="entry name" value="Alkaline Phosphatase, subunit A"/>
    <property type="match status" value="1"/>
</dbReference>
<sequence>MEQTCRPASALLFALATALLGTWAFGSGFLLHRIELGLRSQCGHEGNASSRRDCWSPRRFDRAVVVVVDALRLDFVKPFQPGAGSLAGGVAPFHNRMPFLGSLAADQSGRARLYAFEADPPTVTMQRLKALTTGSLPTFVDVGRSFAGGAITEDNILSQAGAAGLRTVFVGDDTWSSLFPAAFADARPFPSFNVQDLHTVDNGVIGTLVPGLGLEAGARTSPRLRGAPGPRADHHFNDSHSVPRTRKRTALLARSNASADLTGWLQGDALTWDIAIAHMLGVDHVGHRVGPYHPAMGQKLEQTDRVLAAVWDALPGDTLFVVLGDHGMTAGGNHGGASPAETHAALVLAAKSPLFDTALAAGSPSSASLGQEPGGREAEDGDWFGSPHRCRQVDLVPTLSFLLGLPVPAASMGVLLPGLRYARPGELGSGKSPSGLLEAETRRLLQNAEQEALDTI</sequence>
<feature type="region of interest" description="Disordered" evidence="11">
    <location>
        <begin position="224"/>
        <end position="245"/>
    </location>
</feature>
<reference evidence="14 15" key="1">
    <citation type="submission" date="2019-07" db="EMBL/GenBank/DDBJ databases">
        <title>Genomes of Cafeteria roenbergensis.</title>
        <authorList>
            <person name="Fischer M.G."/>
            <person name="Hackl T."/>
            <person name="Roman M."/>
        </authorList>
    </citation>
    <scope>NUCLEOTIDE SEQUENCE [LARGE SCALE GENOMIC DNA]</scope>
    <source>
        <strain evidence="12 14">BVI</strain>
        <strain evidence="13 15">RCC970-E3</strain>
    </source>
</reference>
<dbReference type="AlphaFoldDB" id="A0A5A8DT64"/>
<dbReference type="GO" id="GO:0005789">
    <property type="term" value="C:endoplasmic reticulum membrane"/>
    <property type="evidence" value="ECO:0007669"/>
    <property type="project" value="UniProtKB-SubCell"/>
</dbReference>
<evidence type="ECO:0000256" key="3">
    <source>
        <dbReference type="ARBA" id="ARBA00008695"/>
    </source>
</evidence>
<organism evidence="13 15">
    <name type="scientific">Cafeteria roenbergensis</name>
    <name type="common">Marine flagellate</name>
    <dbReference type="NCBI Taxonomy" id="33653"/>
    <lineage>
        <taxon>Eukaryota</taxon>
        <taxon>Sar</taxon>
        <taxon>Stramenopiles</taxon>
        <taxon>Bigyra</taxon>
        <taxon>Opalozoa</taxon>
        <taxon>Bicosoecida</taxon>
        <taxon>Cafeteriaceae</taxon>
        <taxon>Cafeteria</taxon>
    </lineage>
</organism>
<comment type="subcellular location">
    <subcellularLocation>
        <location evidence="1">Endoplasmic reticulum membrane</location>
        <topology evidence="1">Multi-pass membrane protein</topology>
    </subcellularLocation>
</comment>
<dbReference type="InterPro" id="IPR002591">
    <property type="entry name" value="Phosphodiest/P_Trfase"/>
</dbReference>
<evidence type="ECO:0000256" key="8">
    <source>
        <dbReference type="ARBA" id="ARBA00022989"/>
    </source>
</evidence>
<evidence type="ECO:0000256" key="9">
    <source>
        <dbReference type="ARBA" id="ARBA00023136"/>
    </source>
</evidence>
<accession>A0A5A8DT64</accession>
<evidence type="ECO:0000256" key="2">
    <source>
        <dbReference type="ARBA" id="ARBA00004687"/>
    </source>
</evidence>
<evidence type="ECO:0000256" key="10">
    <source>
        <dbReference type="ARBA" id="ARBA00023180"/>
    </source>
</evidence>
<protein>
    <submittedName>
        <fullName evidence="13">Uncharacterized protein</fullName>
    </submittedName>
</protein>
<keyword evidence="8" id="KW-1133">Transmembrane helix</keyword>
<keyword evidence="4" id="KW-0337">GPI-anchor biosynthesis</keyword>
<evidence type="ECO:0000313" key="14">
    <source>
        <dbReference type="Proteomes" id="UP000323011"/>
    </source>
</evidence>
<dbReference type="SUPFAM" id="SSF53649">
    <property type="entry name" value="Alkaline phosphatase-like"/>
    <property type="match status" value="1"/>
</dbReference>
<dbReference type="EMBL" id="VLTL01000036">
    <property type="protein sequence ID" value="KAA0166991.1"/>
    <property type="molecule type" value="Genomic_DNA"/>
</dbReference>
<evidence type="ECO:0000256" key="6">
    <source>
        <dbReference type="ARBA" id="ARBA00022692"/>
    </source>
</evidence>
<feature type="region of interest" description="Disordered" evidence="11">
    <location>
        <begin position="363"/>
        <end position="384"/>
    </location>
</feature>
<comment type="similarity">
    <text evidence="3">Belongs to the PIGG/PIGN/PIGO family. PIGO subfamily.</text>
</comment>
<dbReference type="OMA" id="ATHNTAY"/>
<keyword evidence="7" id="KW-0256">Endoplasmic reticulum</keyword>
<evidence type="ECO:0000313" key="13">
    <source>
        <dbReference type="EMBL" id="KAA0166991.1"/>
    </source>
</evidence>
<dbReference type="PANTHER" id="PTHR23071:SF1">
    <property type="entry name" value="GPI ETHANOLAMINE PHOSPHATE TRANSFERASE 3"/>
    <property type="match status" value="1"/>
</dbReference>
<dbReference type="CDD" id="cd16023">
    <property type="entry name" value="GPI_EPT_3"/>
    <property type="match status" value="1"/>
</dbReference>
<dbReference type="InterPro" id="IPR037675">
    <property type="entry name" value="PIG-O_N"/>
</dbReference>
<dbReference type="GO" id="GO:0051377">
    <property type="term" value="F:mannose-ethanolamine phosphotransferase activity"/>
    <property type="evidence" value="ECO:0007669"/>
    <property type="project" value="InterPro"/>
</dbReference>
<evidence type="ECO:0000313" key="15">
    <source>
        <dbReference type="Proteomes" id="UP000324907"/>
    </source>
</evidence>
<evidence type="ECO:0000256" key="7">
    <source>
        <dbReference type="ARBA" id="ARBA00022824"/>
    </source>
</evidence>
<comment type="pathway">
    <text evidence="2">Glycolipid biosynthesis; glycosylphosphatidylinositol-anchor biosynthesis.</text>
</comment>
<proteinExistence type="inferred from homology"/>
<dbReference type="InterPro" id="IPR039524">
    <property type="entry name" value="PIGO/GPI13"/>
</dbReference>
<evidence type="ECO:0000256" key="4">
    <source>
        <dbReference type="ARBA" id="ARBA00022502"/>
    </source>
</evidence>
<keyword evidence="10" id="KW-0325">Glycoprotein</keyword>
<dbReference type="EMBL" id="VLTN01000068">
    <property type="protein sequence ID" value="KAA0147375.1"/>
    <property type="molecule type" value="Genomic_DNA"/>
</dbReference>
<gene>
    <name evidence="13" type="ORF">FNF28_02914</name>
    <name evidence="12" type="ORF">FNF29_07443</name>
</gene>
<evidence type="ECO:0000256" key="11">
    <source>
        <dbReference type="SAM" id="MobiDB-lite"/>
    </source>
</evidence>
<comment type="caution">
    <text evidence="13">The sequence shown here is derived from an EMBL/GenBank/DDBJ whole genome shotgun (WGS) entry which is preliminary data.</text>
</comment>
<dbReference type="Proteomes" id="UP000324907">
    <property type="component" value="Unassembled WGS sequence"/>
</dbReference>
<dbReference type="PANTHER" id="PTHR23071">
    <property type="entry name" value="PHOSPHATIDYLINOSITOL GLYCAN"/>
    <property type="match status" value="1"/>
</dbReference>
<dbReference type="GO" id="GO:0006506">
    <property type="term" value="P:GPI anchor biosynthetic process"/>
    <property type="evidence" value="ECO:0007669"/>
    <property type="project" value="UniProtKB-UniPathway"/>
</dbReference>
<dbReference type="InterPro" id="IPR017850">
    <property type="entry name" value="Alkaline_phosphatase_core_sf"/>
</dbReference>
<keyword evidence="6" id="KW-0812">Transmembrane</keyword>